<proteinExistence type="inferred from homology"/>
<dbReference type="EMBL" id="CP155573">
    <property type="protein sequence ID" value="XFO65525.1"/>
    <property type="molecule type" value="Genomic_DNA"/>
</dbReference>
<evidence type="ECO:0000313" key="13">
    <source>
        <dbReference type="Proteomes" id="UP000216752"/>
    </source>
</evidence>
<protein>
    <submittedName>
        <fullName evidence="12">Uncharacterized protein</fullName>
    </submittedName>
</protein>
<dbReference type="Gene3D" id="1.10.3210.30">
    <property type="match status" value="1"/>
</dbReference>
<keyword evidence="5" id="KW-0547">Nucleotide-binding</keyword>
<evidence type="ECO:0000259" key="10">
    <source>
        <dbReference type="PROSITE" id="PS51192"/>
    </source>
</evidence>
<evidence type="ECO:0000313" key="12">
    <source>
        <dbReference type="EMBL" id="XFO65525.1"/>
    </source>
</evidence>
<dbReference type="NCBIfam" id="TIGR01596">
    <property type="entry name" value="cas3_HD"/>
    <property type="match status" value="1"/>
</dbReference>
<evidence type="ECO:0000256" key="3">
    <source>
        <dbReference type="ARBA" id="ARBA00022722"/>
    </source>
</evidence>
<keyword evidence="13" id="KW-1185">Reference proteome</keyword>
<evidence type="ECO:0000256" key="4">
    <source>
        <dbReference type="ARBA" id="ARBA00022723"/>
    </source>
</evidence>
<evidence type="ECO:0000256" key="1">
    <source>
        <dbReference type="ARBA" id="ARBA00006847"/>
    </source>
</evidence>
<keyword evidence="6" id="KW-0378">Hydrolase</keyword>
<gene>
    <name evidence="12" type="ORF">SPSIL_016540</name>
</gene>
<dbReference type="Pfam" id="PF22590">
    <property type="entry name" value="Cas3-like_C_2"/>
    <property type="match status" value="1"/>
</dbReference>
<dbReference type="SMART" id="SM00487">
    <property type="entry name" value="DEXDc"/>
    <property type="match status" value="1"/>
</dbReference>
<organism evidence="12 13">
    <name type="scientific">Sporomusa silvacetica DSM 10669</name>
    <dbReference type="NCBI Taxonomy" id="1123289"/>
    <lineage>
        <taxon>Bacteria</taxon>
        <taxon>Bacillati</taxon>
        <taxon>Bacillota</taxon>
        <taxon>Negativicutes</taxon>
        <taxon>Selenomonadales</taxon>
        <taxon>Sporomusaceae</taxon>
        <taxon>Sporomusa</taxon>
    </lineage>
</organism>
<dbReference type="Proteomes" id="UP000216752">
    <property type="component" value="Chromosome"/>
</dbReference>
<name>A0ABZ3IIN0_9FIRM</name>
<dbReference type="SUPFAM" id="SSF52540">
    <property type="entry name" value="P-loop containing nucleoside triphosphate hydrolases"/>
    <property type="match status" value="1"/>
</dbReference>
<dbReference type="PROSITE" id="PS51192">
    <property type="entry name" value="HELICASE_ATP_BIND_1"/>
    <property type="match status" value="1"/>
</dbReference>
<comment type="similarity">
    <text evidence="2">In the central section; belongs to the CRISPR-associated helicase Cas3 family.</text>
</comment>
<dbReference type="PROSITE" id="PS51643">
    <property type="entry name" value="HD_CAS3"/>
    <property type="match status" value="1"/>
</dbReference>
<evidence type="ECO:0000256" key="6">
    <source>
        <dbReference type="ARBA" id="ARBA00022801"/>
    </source>
</evidence>
<evidence type="ECO:0000256" key="2">
    <source>
        <dbReference type="ARBA" id="ARBA00009046"/>
    </source>
</evidence>
<dbReference type="Pfam" id="PF00270">
    <property type="entry name" value="DEAD"/>
    <property type="match status" value="1"/>
</dbReference>
<dbReference type="CDD" id="cd17930">
    <property type="entry name" value="DEXHc_cas3"/>
    <property type="match status" value="1"/>
</dbReference>
<keyword evidence="3" id="KW-0540">Nuclease</keyword>
<evidence type="ECO:0000256" key="8">
    <source>
        <dbReference type="ARBA" id="ARBA00022840"/>
    </source>
</evidence>
<keyword evidence="7" id="KW-0347">Helicase</keyword>
<dbReference type="InterPro" id="IPR038257">
    <property type="entry name" value="CRISPR-assoc_Cas3_HD_sf"/>
</dbReference>
<evidence type="ECO:0000256" key="5">
    <source>
        <dbReference type="ARBA" id="ARBA00022741"/>
    </source>
</evidence>
<dbReference type="InterPro" id="IPR011545">
    <property type="entry name" value="DEAD/DEAH_box_helicase_dom"/>
</dbReference>
<dbReference type="NCBIfam" id="TIGR01587">
    <property type="entry name" value="cas3_core"/>
    <property type="match status" value="1"/>
</dbReference>
<accession>A0ABZ3IIN0</accession>
<evidence type="ECO:0000256" key="7">
    <source>
        <dbReference type="ARBA" id="ARBA00022806"/>
    </source>
</evidence>
<dbReference type="InterPro" id="IPR014001">
    <property type="entry name" value="Helicase_ATP-bd"/>
</dbReference>
<dbReference type="InterPro" id="IPR006483">
    <property type="entry name" value="CRISPR-assoc_Cas3_HD"/>
</dbReference>
<keyword evidence="4" id="KW-0479">Metal-binding</keyword>
<evidence type="ECO:0000256" key="9">
    <source>
        <dbReference type="ARBA" id="ARBA00023118"/>
    </source>
</evidence>
<dbReference type="CDD" id="cd09641">
    <property type="entry name" value="Cas3''_I"/>
    <property type="match status" value="1"/>
</dbReference>
<dbReference type="Gene3D" id="3.40.50.300">
    <property type="entry name" value="P-loop containing nucleotide triphosphate hydrolases"/>
    <property type="match status" value="2"/>
</dbReference>
<feature type="domain" description="HD Cas3-type" evidence="11">
    <location>
        <begin position="18"/>
        <end position="182"/>
    </location>
</feature>
<reference evidence="12" key="1">
    <citation type="submission" date="2024-05" db="EMBL/GenBank/DDBJ databases">
        <title>Isolation and characterization of Sporomusa carbonis sp. nov., a carboxydotrophic hydrogenogen in the genus of Sporomusa isolated from a charcoal burning pile.</title>
        <authorList>
            <person name="Boeer T."/>
            <person name="Rosenbaum F."/>
            <person name="Eysell L."/>
            <person name="Mueller V."/>
            <person name="Daniel R."/>
            <person name="Poehlein A."/>
        </authorList>
    </citation>
    <scope>NUCLEOTIDE SEQUENCE [LARGE SCALE GENOMIC DNA]</scope>
    <source>
        <strain evidence="12">DSM 10669</strain>
    </source>
</reference>
<dbReference type="Pfam" id="PF01966">
    <property type="entry name" value="HD"/>
    <property type="match status" value="1"/>
</dbReference>
<keyword evidence="8" id="KW-0067">ATP-binding</keyword>
<dbReference type="InterPro" id="IPR054712">
    <property type="entry name" value="Cas3-like_dom"/>
</dbReference>
<feature type="domain" description="Helicase ATP-binding" evidence="10">
    <location>
        <begin position="240"/>
        <end position="432"/>
    </location>
</feature>
<keyword evidence="9" id="KW-0051">Antiviral defense</keyword>
<dbReference type="RefSeq" id="WP_211289763.1">
    <property type="nucleotide sequence ID" value="NZ_CP155573.1"/>
</dbReference>
<comment type="similarity">
    <text evidence="1">In the N-terminal section; belongs to the CRISPR-associated nuclease Cas3-HD family.</text>
</comment>
<dbReference type="InterPro" id="IPR006674">
    <property type="entry name" value="HD_domain"/>
</dbReference>
<dbReference type="InterPro" id="IPR027417">
    <property type="entry name" value="P-loop_NTPase"/>
</dbReference>
<evidence type="ECO:0000259" key="11">
    <source>
        <dbReference type="PROSITE" id="PS51643"/>
    </source>
</evidence>
<dbReference type="InterPro" id="IPR006474">
    <property type="entry name" value="Helicase_Cas3_CRISPR-ass_core"/>
</dbReference>
<sequence length="749" mass="84773">MIYYGHTKEDLLTKHVLPQEQWQLLKEHLYEVAYLSEQRATKFGAGKLGRIIGLAHDIGKYSNQFQKRLEGSSQKVDHATAGAQEIRQRLGKVIGHALAFAIAGHHGGLPDGNKGDPKNLPERLDKKDIPTYQAFKREIEFPVLHNRDLESMPQAKDSTMRTFSFSFCIRMLYSCLVDADYLDTERFMNPEKFGARTGKTSLSMIFQRLEKKLENVAKRSQKNPSIINSERQKILERCLEMAESKPGLFTLTVPTGGGKTYSSLAFGLKHAVKYNKDRIIYVIPYTSIIEQNAQVFRDALEDGSLNDSVVLEHHSNFEYPEGSFDDWDKHEKAHRLAAENWEMPVVVTTAVQFFESLYANKGSRCRKLHNMTNSVIIMDEAQMIPIEYMKPCLWAMTELVLNYGATVVLCTATQPAVNNMIPGNLKPVEIMENPCELQTIFKRVTVHYGNEMSDEELAAAMVETTQVLTIVNTRRHARLLFDKVQEKTGDGIYHLSARMCPAHRKLVLAEIREALQAGQSCRVVSTQLIEAGVDVDFPTVYRAAAGIDSIAQAAGRCNREGRRTEGNVIVFNPEAHGMPTKGRFSAVAGLTRSTARRLQEFDGELLSLAAIEDYFQQLFDLEKNNLDMHGILRMIDEGQHDLAFPFATVAREFQLIDSATIPVIVPWDKQAQRIMEETENHPFPASRVRSLQPYVVQVYQHELIALRQAGVIKTVGEFMNFLIDLSFYDERFGLKDAKEVKAPTEVLMF</sequence>
<dbReference type="SUPFAM" id="SSF109604">
    <property type="entry name" value="HD-domain/PDEase-like"/>
    <property type="match status" value="1"/>
</dbReference>